<keyword evidence="1" id="KW-1133">Transmembrane helix</keyword>
<name>A0A0E9V6N0_ANGAN</name>
<sequence length="98" mass="11392">MNCTRVHLEEDKDKSFFSRSMVVCLVHTRVHVEASHVQNKPKCGFVLSAPNKVGVKTSLHIQYSFKIVLDCVQLLCSFSIMCFLFFLFCFFETIYIFI</sequence>
<protein>
    <submittedName>
        <fullName evidence="2">Uncharacterized protein</fullName>
    </submittedName>
</protein>
<reference evidence="2" key="2">
    <citation type="journal article" date="2015" name="Fish Shellfish Immunol.">
        <title>Early steps in the European eel (Anguilla anguilla)-Vibrio vulnificus interaction in the gills: Role of the RtxA13 toxin.</title>
        <authorList>
            <person name="Callol A."/>
            <person name="Pajuelo D."/>
            <person name="Ebbesson L."/>
            <person name="Teles M."/>
            <person name="MacKenzie S."/>
            <person name="Amaro C."/>
        </authorList>
    </citation>
    <scope>NUCLEOTIDE SEQUENCE</scope>
</reference>
<dbReference type="EMBL" id="GBXM01035457">
    <property type="protein sequence ID" value="JAH73120.1"/>
    <property type="molecule type" value="Transcribed_RNA"/>
</dbReference>
<proteinExistence type="predicted"/>
<evidence type="ECO:0000256" key="1">
    <source>
        <dbReference type="SAM" id="Phobius"/>
    </source>
</evidence>
<organism evidence="2">
    <name type="scientific">Anguilla anguilla</name>
    <name type="common">European freshwater eel</name>
    <name type="synonym">Muraena anguilla</name>
    <dbReference type="NCBI Taxonomy" id="7936"/>
    <lineage>
        <taxon>Eukaryota</taxon>
        <taxon>Metazoa</taxon>
        <taxon>Chordata</taxon>
        <taxon>Craniata</taxon>
        <taxon>Vertebrata</taxon>
        <taxon>Euteleostomi</taxon>
        <taxon>Actinopterygii</taxon>
        <taxon>Neopterygii</taxon>
        <taxon>Teleostei</taxon>
        <taxon>Anguilliformes</taxon>
        <taxon>Anguillidae</taxon>
        <taxon>Anguilla</taxon>
    </lineage>
</organism>
<keyword evidence="1" id="KW-0812">Transmembrane</keyword>
<evidence type="ECO:0000313" key="2">
    <source>
        <dbReference type="EMBL" id="JAH73120.1"/>
    </source>
</evidence>
<reference evidence="2" key="1">
    <citation type="submission" date="2014-11" db="EMBL/GenBank/DDBJ databases">
        <authorList>
            <person name="Amaro Gonzalez C."/>
        </authorList>
    </citation>
    <scope>NUCLEOTIDE SEQUENCE</scope>
</reference>
<accession>A0A0E9V6N0</accession>
<feature type="transmembrane region" description="Helical" evidence="1">
    <location>
        <begin position="74"/>
        <end position="97"/>
    </location>
</feature>
<dbReference type="AlphaFoldDB" id="A0A0E9V6N0"/>
<keyword evidence="1" id="KW-0472">Membrane</keyword>